<keyword evidence="1 6" id="KW-0479">Metal-binding</keyword>
<dbReference type="GO" id="GO:0008270">
    <property type="term" value="F:zinc ion binding"/>
    <property type="evidence" value="ECO:0007669"/>
    <property type="project" value="UniProtKB-KW"/>
</dbReference>
<name>A0A915T001_9ARCH</name>
<evidence type="ECO:0000256" key="5">
    <source>
        <dbReference type="PIRNR" id="PIRNR005586"/>
    </source>
</evidence>
<dbReference type="InterPro" id="IPR001222">
    <property type="entry name" value="Znf_TFIIS"/>
</dbReference>
<keyword evidence="5 8" id="KW-0804">Transcription</keyword>
<dbReference type="Gene3D" id="2.20.70.10">
    <property type="match status" value="1"/>
</dbReference>
<evidence type="ECO:0000256" key="2">
    <source>
        <dbReference type="ARBA" id="ARBA00022771"/>
    </source>
</evidence>
<accession>A0A915T001</accession>
<comment type="similarity">
    <text evidence="5 8">Belongs to the archaeal rpoM/eukaryotic RPA12/RPB9/RPC11 RNA polymerase family.</text>
</comment>
<organism evidence="10 11">
    <name type="scientific">Nanobdella aerobiophila</name>
    <dbReference type="NCBI Taxonomy" id="2586965"/>
    <lineage>
        <taxon>Archaea</taxon>
        <taxon>Nanobdellota</taxon>
        <taxon>Nanobdellia</taxon>
        <taxon>Nanobdellales</taxon>
        <taxon>Nanobdellaceae</taxon>
        <taxon>Nanobdella</taxon>
    </lineage>
</organism>
<dbReference type="SUPFAM" id="SSF57783">
    <property type="entry name" value="Zinc beta-ribbon"/>
    <property type="match status" value="1"/>
</dbReference>
<dbReference type="NCBIfam" id="TIGR01384">
    <property type="entry name" value="TFS_arch"/>
    <property type="match status" value="1"/>
</dbReference>
<feature type="binding site" evidence="6">
    <location>
        <position position="67"/>
    </location>
    <ligand>
        <name>Zn(2+)</name>
        <dbReference type="ChEBI" id="CHEBI:29105"/>
        <label>2</label>
    </ligand>
</feature>
<keyword evidence="3 6" id="KW-0862">Zinc</keyword>
<dbReference type="PROSITE" id="PS51133">
    <property type="entry name" value="ZF_TFIIS_2"/>
    <property type="match status" value="1"/>
</dbReference>
<feature type="binding site" evidence="6">
    <location>
        <position position="4"/>
    </location>
    <ligand>
        <name>Zn(2+)</name>
        <dbReference type="ChEBI" id="CHEBI:29105"/>
        <label>1</label>
    </ligand>
</feature>
<evidence type="ECO:0000256" key="6">
    <source>
        <dbReference type="PIRSR" id="PIRSR005586-1"/>
    </source>
</evidence>
<evidence type="ECO:0000256" key="3">
    <source>
        <dbReference type="ARBA" id="ARBA00022833"/>
    </source>
</evidence>
<feature type="binding site" evidence="6">
    <location>
        <position position="23"/>
    </location>
    <ligand>
        <name>Zn(2+)</name>
        <dbReference type="ChEBI" id="CHEBI:29105"/>
        <label>1</label>
    </ligand>
</feature>
<feature type="binding site" evidence="6">
    <location>
        <position position="64"/>
    </location>
    <ligand>
        <name>Zn(2+)</name>
        <dbReference type="ChEBI" id="CHEBI:29105"/>
        <label>2</label>
    </ligand>
</feature>
<dbReference type="InterPro" id="IPR012164">
    <property type="entry name" value="Rpa12/Rpb9/Rpc10/TFS"/>
</dbReference>
<evidence type="ECO:0000259" key="9">
    <source>
        <dbReference type="PROSITE" id="PS51133"/>
    </source>
</evidence>
<reference evidence="11" key="1">
    <citation type="journal article" date="2022" name="Int. J. Syst. Evol. Microbiol.">
        <title>Nanobdella aerobiophila gen. nov., sp. nov., a thermoacidophilic, obligate ectosymbiotic archaeon, and proposal of Nanobdellaceae fam. nov., Nanobdellales ord. nov. and Nanobdellia class. nov.</title>
        <authorList>
            <person name="Kato S."/>
            <person name="Ogasawara A."/>
            <person name="Itoh T."/>
            <person name="Sakai H.D."/>
            <person name="Shimizu M."/>
            <person name="Yuki M."/>
            <person name="Kaneko M."/>
            <person name="Takashina T."/>
            <person name="Ohkuma M."/>
        </authorList>
    </citation>
    <scope>NUCLEOTIDE SEQUENCE [LARGE SCALE GENOMIC DNA]</scope>
    <source>
        <strain evidence="11">MJ1</strain>
    </source>
</reference>
<dbReference type="Pfam" id="PF01096">
    <property type="entry name" value="Zn_ribbon_TFIIS"/>
    <property type="match status" value="1"/>
</dbReference>
<dbReference type="GO" id="GO:0006355">
    <property type="term" value="P:regulation of DNA-templated transcription"/>
    <property type="evidence" value="ECO:0007669"/>
    <property type="project" value="InterPro"/>
</dbReference>
<evidence type="ECO:0000256" key="1">
    <source>
        <dbReference type="ARBA" id="ARBA00022723"/>
    </source>
</evidence>
<keyword evidence="11" id="KW-1185">Reference proteome</keyword>
<keyword evidence="4" id="KW-0805">Transcription regulation</keyword>
<feature type="binding site" evidence="6">
    <location>
        <position position="95"/>
    </location>
    <ligand>
        <name>Zn(2+)</name>
        <dbReference type="ChEBI" id="CHEBI:29105"/>
        <label>2</label>
    </ligand>
</feature>
<dbReference type="SMART" id="SM00440">
    <property type="entry name" value="ZnF_C2C2"/>
    <property type="match status" value="1"/>
</dbReference>
<feature type="binding site" evidence="6">
    <location>
        <position position="20"/>
    </location>
    <ligand>
        <name>Zn(2+)</name>
        <dbReference type="ChEBI" id="CHEBI:29105"/>
        <label>1</label>
    </ligand>
</feature>
<evidence type="ECO:0000256" key="4">
    <source>
        <dbReference type="ARBA" id="ARBA00023015"/>
    </source>
</evidence>
<dbReference type="AlphaFoldDB" id="A0A915T001"/>
<keyword evidence="2 7" id="KW-0863">Zinc-finger</keyword>
<dbReference type="PROSITE" id="PS00466">
    <property type="entry name" value="ZF_TFIIS_1"/>
    <property type="match status" value="1"/>
</dbReference>
<dbReference type="GeneID" id="74568357"/>
<dbReference type="GO" id="GO:0003676">
    <property type="term" value="F:nucleic acid binding"/>
    <property type="evidence" value="ECO:0007669"/>
    <property type="project" value="InterPro"/>
</dbReference>
<dbReference type="KEGG" id="naer:MJ1_0411"/>
<protein>
    <submittedName>
        <fullName evidence="10">Transcription factor S</fullName>
    </submittedName>
</protein>
<feature type="domain" description="TFIIS-type" evidence="9">
    <location>
        <begin position="60"/>
        <end position="100"/>
    </location>
</feature>
<feature type="zinc finger region" description="C4-type" evidence="7">
    <location>
        <begin position="4"/>
        <end position="23"/>
    </location>
</feature>
<dbReference type="Gene3D" id="2.20.25.10">
    <property type="match status" value="1"/>
</dbReference>
<evidence type="ECO:0000313" key="11">
    <source>
        <dbReference type="Proteomes" id="UP001055553"/>
    </source>
</evidence>
<evidence type="ECO:0000256" key="8">
    <source>
        <dbReference type="RuleBase" id="RU003474"/>
    </source>
</evidence>
<dbReference type="Proteomes" id="UP001055553">
    <property type="component" value="Chromosome"/>
</dbReference>
<gene>
    <name evidence="10" type="ORF">MJ1_0411</name>
</gene>
<dbReference type="PIRSF" id="PIRSF005586">
    <property type="entry name" value="RNApol_RpoM"/>
    <property type="match status" value="1"/>
</dbReference>
<dbReference type="InterPro" id="IPR001529">
    <property type="entry name" value="Zn_ribbon_RPB9"/>
</dbReference>
<dbReference type="PANTHER" id="PTHR11239:SF12">
    <property type="entry name" value="DNA-DIRECTED RNA POLYMERASE III SUBUNIT RPC10"/>
    <property type="match status" value="1"/>
</dbReference>
<evidence type="ECO:0000313" key="10">
    <source>
        <dbReference type="EMBL" id="BBL45574.1"/>
    </source>
</evidence>
<feature type="binding site" evidence="6">
    <location>
        <position position="7"/>
    </location>
    <ligand>
        <name>Zn(2+)</name>
        <dbReference type="ChEBI" id="CHEBI:29105"/>
        <label>1</label>
    </ligand>
</feature>
<dbReference type="RefSeq" id="WP_258392891.1">
    <property type="nucleotide sequence ID" value="NZ_AP019769.1"/>
</dbReference>
<dbReference type="SMART" id="SM00661">
    <property type="entry name" value="RPOL9"/>
    <property type="match status" value="1"/>
</dbReference>
<sequence length="103" mass="12037">MKFCPKCGTLMKQEDKYFICPKCKHKEKKGGEKTVFTEKINKSSEITVLEHDYKLLPIDNEIVCPECNKSGAYFWSIQTRAGDEGETKFYKCINCGYTWRVYD</sequence>
<dbReference type="GO" id="GO:0006351">
    <property type="term" value="P:DNA-templated transcription"/>
    <property type="evidence" value="ECO:0007669"/>
    <property type="project" value="InterPro"/>
</dbReference>
<dbReference type="EMBL" id="AP019769">
    <property type="protein sequence ID" value="BBL45574.1"/>
    <property type="molecule type" value="Genomic_DNA"/>
</dbReference>
<feature type="binding site" evidence="6">
    <location>
        <position position="92"/>
    </location>
    <ligand>
        <name>Zn(2+)</name>
        <dbReference type="ChEBI" id="CHEBI:29105"/>
        <label>2</label>
    </ligand>
</feature>
<evidence type="ECO:0000256" key="7">
    <source>
        <dbReference type="PIRSR" id="PIRSR005586-2"/>
    </source>
</evidence>
<dbReference type="GO" id="GO:0003899">
    <property type="term" value="F:DNA-directed RNA polymerase activity"/>
    <property type="evidence" value="ECO:0007669"/>
    <property type="project" value="InterPro"/>
</dbReference>
<proteinExistence type="inferred from homology"/>
<dbReference type="PANTHER" id="PTHR11239">
    <property type="entry name" value="DNA-DIRECTED RNA POLYMERASE"/>
    <property type="match status" value="1"/>
</dbReference>
<dbReference type="InterPro" id="IPR006288">
    <property type="entry name" value="TFS"/>
</dbReference>